<dbReference type="PANTHER" id="PTHR42681">
    <property type="entry name" value="MALONYL-COA-ACYL CARRIER PROTEIN TRANSACYLASE, MITOCHONDRIAL"/>
    <property type="match status" value="1"/>
</dbReference>
<evidence type="ECO:0000259" key="1">
    <source>
        <dbReference type="SMART" id="SM00827"/>
    </source>
</evidence>
<dbReference type="GO" id="GO:0004314">
    <property type="term" value="F:[acyl-carrier-protein] S-malonyltransferase activity"/>
    <property type="evidence" value="ECO:0007669"/>
    <property type="project" value="UniProtKB-EC"/>
</dbReference>
<dbReference type="PATRIC" id="fig|679936.5.peg.849"/>
<protein>
    <submittedName>
        <fullName evidence="2">(Acyl-carrier-protein) S-malonyltransferase</fullName>
        <ecNumber evidence="2">2.3.1.39</ecNumber>
    </submittedName>
</protein>
<organism evidence="2 3">
    <name type="scientific">Sulfobacillus acidophilus (strain ATCC 700253 / DSM 10332 / NAL)</name>
    <dbReference type="NCBI Taxonomy" id="679936"/>
    <lineage>
        <taxon>Bacteria</taxon>
        <taxon>Bacillati</taxon>
        <taxon>Bacillota</taxon>
        <taxon>Clostridia</taxon>
        <taxon>Eubacteriales</taxon>
        <taxon>Clostridiales Family XVII. Incertae Sedis</taxon>
        <taxon>Sulfobacillus</taxon>
    </lineage>
</organism>
<reference evidence="2 3" key="2">
    <citation type="journal article" date="2012" name="Stand. Genomic Sci.">
        <title>Complete genome sequence of the moderately thermophilic mineral-sulfide-oxidizing firmicute Sulfobacillus acidophilus type strain (NAL(T)).</title>
        <authorList>
            <person name="Anderson I."/>
            <person name="Chertkov O."/>
            <person name="Chen A."/>
            <person name="Saunders E."/>
            <person name="Lapidus A."/>
            <person name="Nolan M."/>
            <person name="Lucas S."/>
            <person name="Hammon N."/>
            <person name="Deshpande S."/>
            <person name="Cheng J.F."/>
            <person name="Han C."/>
            <person name="Tapia R."/>
            <person name="Goodwin L.A."/>
            <person name="Pitluck S."/>
            <person name="Liolios K."/>
            <person name="Pagani I."/>
            <person name="Ivanova N."/>
            <person name="Mikhailova N."/>
            <person name="Pati A."/>
            <person name="Palaniappan K."/>
            <person name="Land M."/>
            <person name="Pan C."/>
            <person name="Rohde M."/>
            <person name="Pukall R."/>
            <person name="Goker M."/>
            <person name="Detter J.C."/>
            <person name="Woyke T."/>
            <person name="Bristow J."/>
            <person name="Eisen J.A."/>
            <person name="Markowitz V."/>
            <person name="Hugenholtz P."/>
            <person name="Kyrpides N.C."/>
            <person name="Klenk H.P."/>
            <person name="Mavromatis K."/>
        </authorList>
    </citation>
    <scope>NUCLEOTIDE SEQUENCE [LARGE SCALE GENOMIC DNA]</scope>
    <source>
        <strain evidence="3">ATCC 700253 / DSM 10332 / NAL</strain>
    </source>
</reference>
<dbReference type="HOGENOM" id="CLU_030558_4_1_9"/>
<keyword evidence="2" id="KW-0808">Transferase</keyword>
<dbReference type="GO" id="GO:0005829">
    <property type="term" value="C:cytosol"/>
    <property type="evidence" value="ECO:0007669"/>
    <property type="project" value="TreeGrafter"/>
</dbReference>
<dbReference type="GO" id="GO:0006633">
    <property type="term" value="P:fatty acid biosynthetic process"/>
    <property type="evidence" value="ECO:0007669"/>
    <property type="project" value="TreeGrafter"/>
</dbReference>
<keyword evidence="2" id="KW-0012">Acyltransferase</keyword>
<dbReference type="SUPFAM" id="SSF52151">
    <property type="entry name" value="FabD/lysophospholipase-like"/>
    <property type="match status" value="1"/>
</dbReference>
<reference evidence="3" key="1">
    <citation type="submission" date="2011-12" db="EMBL/GenBank/DDBJ databases">
        <title>The complete genome of chromosome of Sulfobacillus acidophilus DSM 10332.</title>
        <authorList>
            <person name="Lucas S."/>
            <person name="Han J."/>
            <person name="Lapidus A."/>
            <person name="Bruce D."/>
            <person name="Goodwin L."/>
            <person name="Pitluck S."/>
            <person name="Peters L."/>
            <person name="Kyrpides N."/>
            <person name="Mavromatis K."/>
            <person name="Ivanova N."/>
            <person name="Mikhailova N."/>
            <person name="Chertkov O."/>
            <person name="Saunders E."/>
            <person name="Detter J.C."/>
            <person name="Tapia R."/>
            <person name="Han C."/>
            <person name="Land M."/>
            <person name="Hauser L."/>
            <person name="Markowitz V."/>
            <person name="Cheng J.-F."/>
            <person name="Hugenholtz P."/>
            <person name="Woyke T."/>
            <person name="Wu D."/>
            <person name="Pukall R."/>
            <person name="Gehrich-Schroeter G."/>
            <person name="Schneider S."/>
            <person name="Klenk H.-P."/>
            <person name="Eisen J.A."/>
        </authorList>
    </citation>
    <scope>NUCLEOTIDE SEQUENCE [LARGE SCALE GENOMIC DNA]</scope>
    <source>
        <strain evidence="3">ATCC 700253 / DSM 10332 / NAL</strain>
    </source>
</reference>
<dbReference type="PANTHER" id="PTHR42681:SF6">
    <property type="entry name" value="BLL0263 PROTEIN"/>
    <property type="match status" value="1"/>
</dbReference>
<proteinExistence type="predicted"/>
<gene>
    <name evidence="2" type="ordered locus">Sulac_0798</name>
</gene>
<dbReference type="InterPro" id="IPR014043">
    <property type="entry name" value="Acyl_transferase_dom"/>
</dbReference>
<dbReference type="InterPro" id="IPR016036">
    <property type="entry name" value="Malonyl_transacylase_ACP-bd"/>
</dbReference>
<dbReference type="SMART" id="SM00827">
    <property type="entry name" value="PKS_AT"/>
    <property type="match status" value="1"/>
</dbReference>
<keyword evidence="3" id="KW-1185">Reference proteome</keyword>
<dbReference type="AlphaFoldDB" id="G8U168"/>
<dbReference type="Proteomes" id="UP000005439">
    <property type="component" value="Chromosome"/>
</dbReference>
<evidence type="ECO:0000313" key="3">
    <source>
        <dbReference type="Proteomes" id="UP000005439"/>
    </source>
</evidence>
<dbReference type="InterPro" id="IPR001227">
    <property type="entry name" value="Ac_transferase_dom_sf"/>
</dbReference>
<sequence>MPKDGVVALFPGQGDVRMAKDGWNRHPIVQEVFREASDIACRPIPAPSDLTPDSPQVERQLSLMAASLGRWEMIRQEGVSIVAAGGISLGEYAAAVVTGALSRADGFRAVLARGRCMDRYARAGNMLAVLGLDTDNLRHALQGVAADAYIACIYGPQHHLVSGTDSALPQVRLRLSQPGIRVVTVPTGIPSHCPLMAAVVPCLYRAFKTLDWRPLSIPWLSGVDGQVTRRVVTVRERLVRQTVEPVHWLHMVHTLRYVHNRVMDIGPGQSVSRLLKNQPGLALIPYRERIMP</sequence>
<dbReference type="EC" id="2.3.1.39" evidence="2"/>
<dbReference type="InterPro" id="IPR016035">
    <property type="entry name" value="Acyl_Trfase/lysoPLipase"/>
</dbReference>
<dbReference type="STRING" id="679936.Sulac_0798"/>
<dbReference type="InterPro" id="IPR050858">
    <property type="entry name" value="Mal-CoA-ACP_Trans/PKS_FabD"/>
</dbReference>
<dbReference type="Pfam" id="PF00698">
    <property type="entry name" value="Acyl_transf_1"/>
    <property type="match status" value="1"/>
</dbReference>
<dbReference type="Gene3D" id="3.40.366.10">
    <property type="entry name" value="Malonyl-Coenzyme A Acyl Carrier Protein, domain 2"/>
    <property type="match status" value="1"/>
</dbReference>
<dbReference type="EMBL" id="CP003179">
    <property type="protein sequence ID" value="AEW04301.1"/>
    <property type="molecule type" value="Genomic_DNA"/>
</dbReference>
<accession>G8U168</accession>
<name>G8U168_SULAD</name>
<dbReference type="SUPFAM" id="SSF55048">
    <property type="entry name" value="Probable ACP-binding domain of malonyl-CoA ACP transacylase"/>
    <property type="match status" value="1"/>
</dbReference>
<dbReference type="KEGG" id="sap:Sulac_0798"/>
<feature type="domain" description="Malonyl-CoA:ACP transacylase (MAT)" evidence="1">
    <location>
        <begin position="9"/>
        <end position="289"/>
    </location>
</feature>
<evidence type="ECO:0000313" key="2">
    <source>
        <dbReference type="EMBL" id="AEW04301.1"/>
    </source>
</evidence>